<dbReference type="PANTHER" id="PTHR13767:SF2">
    <property type="entry name" value="PSEUDOURIDYLATE SYNTHASE TRUB1"/>
    <property type="match status" value="1"/>
</dbReference>
<evidence type="ECO:0000313" key="9">
    <source>
        <dbReference type="Proteomes" id="UP001314796"/>
    </source>
</evidence>
<dbReference type="EMBL" id="JAFBEE010000001">
    <property type="protein sequence ID" value="MBM7613710.1"/>
    <property type="molecule type" value="Genomic_DNA"/>
</dbReference>
<dbReference type="Gene3D" id="3.30.2350.10">
    <property type="entry name" value="Pseudouridine synthase"/>
    <property type="match status" value="1"/>
</dbReference>
<evidence type="ECO:0000256" key="1">
    <source>
        <dbReference type="ARBA" id="ARBA00000385"/>
    </source>
</evidence>
<dbReference type="InterPro" id="IPR032819">
    <property type="entry name" value="TruB_C"/>
</dbReference>
<evidence type="ECO:0000256" key="4">
    <source>
        <dbReference type="ARBA" id="ARBA00023235"/>
    </source>
</evidence>
<keyword evidence="9" id="KW-1185">Reference proteome</keyword>
<dbReference type="PANTHER" id="PTHR13767">
    <property type="entry name" value="TRNA-PSEUDOURIDINE SYNTHASE"/>
    <property type="match status" value="1"/>
</dbReference>
<sequence length="297" mass="33542">MNGIINILKPPGMTSHDVVSLVRKKANMKKVGHTGTLDPNAAGVLPICLGQGTKISQFLLDSKKKYRGELTLGIETDTQDRYGTVLQERDVNVSTDEIINTMMGFIGEYHQIPPMFSALKRDGKKLYELAREGVEIEREPRKVHIYDIRILKIESTKVLFDVTCSKGTYIRTLCKDIGDRLGCGGMMSFLLRTATGNFSLSTAITIDELRNHENIKEVLYPVDYPLEDIPKIILSPTAEKAAYNGNRVYSQDWKEPQENISLGTLVRIYLEETFIGLATIKRDESKQSYIKFTRLFV</sequence>
<evidence type="ECO:0000256" key="2">
    <source>
        <dbReference type="ARBA" id="ARBA00005642"/>
    </source>
</evidence>
<dbReference type="RefSeq" id="WP_204399990.1">
    <property type="nucleotide sequence ID" value="NZ_JAFBEE010000001.1"/>
</dbReference>
<protein>
    <recommendedName>
        <fullName evidence="5">tRNA pseudouridine synthase B</fullName>
        <ecNumber evidence="5">5.4.99.25</ecNumber>
    </recommendedName>
    <alternativeName>
        <fullName evidence="5">tRNA pseudouridine(55) synthase</fullName>
        <shortName evidence="5">Psi55 synthase</shortName>
    </alternativeName>
    <alternativeName>
        <fullName evidence="5">tRNA pseudouridylate synthase</fullName>
    </alternativeName>
    <alternativeName>
        <fullName evidence="5">tRNA-uridine isomerase</fullName>
    </alternativeName>
</protein>
<feature type="active site" description="Nucleophile" evidence="5">
    <location>
        <position position="38"/>
    </location>
</feature>
<comment type="function">
    <text evidence="5">Responsible for synthesis of pseudouridine from uracil-55 in the psi GC loop of transfer RNAs.</text>
</comment>
<evidence type="ECO:0000256" key="3">
    <source>
        <dbReference type="ARBA" id="ARBA00022694"/>
    </source>
</evidence>
<dbReference type="InterPro" id="IPR014780">
    <property type="entry name" value="tRNA_psdUridine_synth_TruB"/>
</dbReference>
<dbReference type="CDD" id="cd02573">
    <property type="entry name" value="PseudoU_synth_EcTruB"/>
    <property type="match status" value="1"/>
</dbReference>
<dbReference type="CDD" id="cd07953">
    <property type="entry name" value="PUA"/>
    <property type="match status" value="1"/>
</dbReference>
<dbReference type="EC" id="5.4.99.25" evidence="5"/>
<accession>A0ABS2NL92</accession>
<comment type="catalytic activity">
    <reaction evidence="1 5">
        <text>uridine(55) in tRNA = pseudouridine(55) in tRNA</text>
        <dbReference type="Rhea" id="RHEA:42532"/>
        <dbReference type="Rhea" id="RHEA-COMP:10101"/>
        <dbReference type="Rhea" id="RHEA-COMP:10102"/>
        <dbReference type="ChEBI" id="CHEBI:65314"/>
        <dbReference type="ChEBI" id="CHEBI:65315"/>
        <dbReference type="EC" id="5.4.99.25"/>
    </reaction>
</comment>
<evidence type="ECO:0000256" key="5">
    <source>
        <dbReference type="HAMAP-Rule" id="MF_01080"/>
    </source>
</evidence>
<dbReference type="Proteomes" id="UP001314796">
    <property type="component" value="Unassembled WGS sequence"/>
</dbReference>
<evidence type="ECO:0000313" key="8">
    <source>
        <dbReference type="EMBL" id="MBM7613710.1"/>
    </source>
</evidence>
<gene>
    <name evidence="5" type="primary">truB</name>
    <name evidence="8" type="ORF">JOC73_000218</name>
</gene>
<proteinExistence type="inferred from homology"/>
<dbReference type="HAMAP" id="MF_01080">
    <property type="entry name" value="TruB_bact"/>
    <property type="match status" value="1"/>
</dbReference>
<comment type="caution">
    <text evidence="8">The sequence shown here is derived from an EMBL/GenBank/DDBJ whole genome shotgun (WGS) entry which is preliminary data.</text>
</comment>
<name>A0ABS2NL92_9FIRM</name>
<feature type="domain" description="Pseudouridine synthase II N-terminal" evidence="6">
    <location>
        <begin position="23"/>
        <end position="170"/>
    </location>
</feature>
<evidence type="ECO:0000259" key="7">
    <source>
        <dbReference type="Pfam" id="PF16198"/>
    </source>
</evidence>
<comment type="similarity">
    <text evidence="2 5">Belongs to the pseudouridine synthase TruB family. Type 1 subfamily.</text>
</comment>
<keyword evidence="4 5" id="KW-0413">Isomerase</keyword>
<dbReference type="NCBIfam" id="TIGR00431">
    <property type="entry name" value="TruB"/>
    <property type="match status" value="1"/>
</dbReference>
<dbReference type="GO" id="GO:0160148">
    <property type="term" value="F:tRNA pseudouridine(55) synthase activity"/>
    <property type="evidence" value="ECO:0007669"/>
    <property type="project" value="UniProtKB-EC"/>
</dbReference>
<dbReference type="InterPro" id="IPR020103">
    <property type="entry name" value="PsdUridine_synth_cat_dom_sf"/>
</dbReference>
<dbReference type="InterPro" id="IPR002501">
    <property type="entry name" value="PsdUridine_synth_N"/>
</dbReference>
<evidence type="ECO:0000259" key="6">
    <source>
        <dbReference type="Pfam" id="PF01509"/>
    </source>
</evidence>
<dbReference type="Pfam" id="PF01509">
    <property type="entry name" value="TruB_N"/>
    <property type="match status" value="1"/>
</dbReference>
<feature type="domain" description="tRNA pseudouridylate synthase B C-terminal" evidence="7">
    <location>
        <begin position="171"/>
        <end position="226"/>
    </location>
</feature>
<keyword evidence="3 5" id="KW-0819">tRNA processing</keyword>
<reference evidence="8 9" key="1">
    <citation type="submission" date="2021-01" db="EMBL/GenBank/DDBJ databases">
        <title>Genomic Encyclopedia of Type Strains, Phase IV (KMG-IV): sequencing the most valuable type-strain genomes for metagenomic binning, comparative biology and taxonomic classification.</title>
        <authorList>
            <person name="Goeker M."/>
        </authorList>
    </citation>
    <scope>NUCLEOTIDE SEQUENCE [LARGE SCALE GENOMIC DNA]</scope>
    <source>
        <strain evidence="8 9">DSM 25890</strain>
    </source>
</reference>
<organism evidence="8 9">
    <name type="scientific">Alkaliphilus hydrothermalis</name>
    <dbReference type="NCBI Taxonomy" id="1482730"/>
    <lineage>
        <taxon>Bacteria</taxon>
        <taxon>Bacillati</taxon>
        <taxon>Bacillota</taxon>
        <taxon>Clostridia</taxon>
        <taxon>Peptostreptococcales</taxon>
        <taxon>Natronincolaceae</taxon>
        <taxon>Alkaliphilus</taxon>
    </lineage>
</organism>
<dbReference type="Pfam" id="PF16198">
    <property type="entry name" value="TruB_C_2"/>
    <property type="match status" value="1"/>
</dbReference>
<dbReference type="SUPFAM" id="SSF55120">
    <property type="entry name" value="Pseudouridine synthase"/>
    <property type="match status" value="1"/>
</dbReference>